<evidence type="ECO:0000256" key="2">
    <source>
        <dbReference type="ARBA" id="ARBA00024446"/>
    </source>
</evidence>
<evidence type="ECO:0000256" key="1">
    <source>
        <dbReference type="ARBA" id="ARBA00024322"/>
    </source>
</evidence>
<dbReference type="Pfam" id="PF00936">
    <property type="entry name" value="BMC"/>
    <property type="match status" value="1"/>
</dbReference>
<evidence type="ECO:0000313" key="6">
    <source>
        <dbReference type="Proteomes" id="UP001596548"/>
    </source>
</evidence>
<sequence>MADSVGTLQVRGLASAFRAANLAANTAAVTVAGFAYMHEGQVVVTLRGAVDSVRAAVDAVLGGLGPDVVTAHSVIGRVATDLDPVLRERTVRVGGRVGAPVVRGRGRAYAEPAPETGTPPDRNGTPAGGSETPADGRGTRAPGGAAARKAPGGRRGKAGGPPAGDDGPQTPGQP</sequence>
<reference evidence="6" key="1">
    <citation type="journal article" date="2019" name="Int. J. Syst. Evol. Microbiol.">
        <title>The Global Catalogue of Microorganisms (GCM) 10K type strain sequencing project: providing services to taxonomists for standard genome sequencing and annotation.</title>
        <authorList>
            <consortium name="The Broad Institute Genomics Platform"/>
            <consortium name="The Broad Institute Genome Sequencing Center for Infectious Disease"/>
            <person name="Wu L."/>
            <person name="Ma J."/>
        </authorList>
    </citation>
    <scope>NUCLEOTIDE SEQUENCE [LARGE SCALE GENOMIC DNA]</scope>
    <source>
        <strain evidence="6">XZYJT-10</strain>
    </source>
</reference>
<proteinExistence type="predicted"/>
<accession>A0ABW2HYY7</accession>
<dbReference type="SMART" id="SM00877">
    <property type="entry name" value="BMC"/>
    <property type="match status" value="1"/>
</dbReference>
<gene>
    <name evidence="5" type="ORF">ACFQS1_27525</name>
</gene>
<evidence type="ECO:0000313" key="5">
    <source>
        <dbReference type="EMBL" id="MFC7277755.1"/>
    </source>
</evidence>
<dbReference type="EMBL" id="JBHTBJ010000025">
    <property type="protein sequence ID" value="MFC7277755.1"/>
    <property type="molecule type" value="Genomic_DNA"/>
</dbReference>
<feature type="compositionally biased region" description="Low complexity" evidence="3">
    <location>
        <begin position="133"/>
        <end position="150"/>
    </location>
</feature>
<keyword evidence="2" id="KW-1283">Bacterial microcompartment</keyword>
<evidence type="ECO:0000259" key="4">
    <source>
        <dbReference type="SMART" id="SM00877"/>
    </source>
</evidence>
<organism evidence="5 6">
    <name type="scientific">Paractinoplanes rhizophilus</name>
    <dbReference type="NCBI Taxonomy" id="1416877"/>
    <lineage>
        <taxon>Bacteria</taxon>
        <taxon>Bacillati</taxon>
        <taxon>Actinomycetota</taxon>
        <taxon>Actinomycetes</taxon>
        <taxon>Micromonosporales</taxon>
        <taxon>Micromonosporaceae</taxon>
        <taxon>Paractinoplanes</taxon>
    </lineage>
</organism>
<dbReference type="Proteomes" id="UP001596548">
    <property type="component" value="Unassembled WGS sequence"/>
</dbReference>
<dbReference type="Gene3D" id="3.30.70.1710">
    <property type="match status" value="1"/>
</dbReference>
<evidence type="ECO:0000256" key="3">
    <source>
        <dbReference type="SAM" id="MobiDB-lite"/>
    </source>
</evidence>
<keyword evidence="6" id="KW-1185">Reference proteome</keyword>
<comment type="caution">
    <text evidence="5">The sequence shown here is derived from an EMBL/GenBank/DDBJ whole genome shotgun (WGS) entry which is preliminary data.</text>
</comment>
<feature type="domain" description="Bacterial microcompartment" evidence="4">
    <location>
        <begin position="3"/>
        <end position="78"/>
    </location>
</feature>
<feature type="compositionally biased region" description="Low complexity" evidence="3">
    <location>
        <begin position="163"/>
        <end position="174"/>
    </location>
</feature>
<comment type="subcellular location">
    <subcellularLocation>
        <location evidence="1">Bacterial microcompartment</location>
    </subcellularLocation>
</comment>
<dbReference type="InterPro" id="IPR037233">
    <property type="entry name" value="CcmK-like_sf"/>
</dbReference>
<dbReference type="RefSeq" id="WP_378973755.1">
    <property type="nucleotide sequence ID" value="NZ_JBHTBJ010000025.1"/>
</dbReference>
<feature type="region of interest" description="Disordered" evidence="3">
    <location>
        <begin position="103"/>
        <end position="174"/>
    </location>
</feature>
<protein>
    <submittedName>
        <fullName evidence="5">BMC domain-containing protein</fullName>
    </submittedName>
</protein>
<dbReference type="SUPFAM" id="SSF143414">
    <property type="entry name" value="CcmK-like"/>
    <property type="match status" value="1"/>
</dbReference>
<dbReference type="InterPro" id="IPR000249">
    <property type="entry name" value="BMC_dom"/>
</dbReference>
<name>A0ABW2HYY7_9ACTN</name>